<dbReference type="EMBL" id="CAXHTA020000017">
    <property type="protein sequence ID" value="CAL5227159.1"/>
    <property type="molecule type" value="Genomic_DNA"/>
</dbReference>
<accession>A0ABP1G4F6</accession>
<proteinExistence type="predicted"/>
<sequence>MSADETDEAELRDILLDKVPEEVADKILSMVRELEKEGLHKLLLDTLPAHMASSITAEELNRLFDKRTIVLKKLAAMPAVRAKKGAATKLADALKQSSPKVLFQKLKAGYRSRRQGLFPAIHDRPSFLTENR</sequence>
<gene>
    <name evidence="1" type="primary">g10072</name>
    <name evidence="1" type="ORF">VP750_LOCUS9065</name>
</gene>
<keyword evidence="2" id="KW-1185">Reference proteome</keyword>
<name>A0ABP1G4F6_9CHLO</name>
<comment type="caution">
    <text evidence="1">The sequence shown here is derived from an EMBL/GenBank/DDBJ whole genome shotgun (WGS) entry which is preliminary data.</text>
</comment>
<reference evidence="1 2" key="1">
    <citation type="submission" date="2024-06" db="EMBL/GenBank/DDBJ databases">
        <authorList>
            <person name="Kraege A."/>
            <person name="Thomma B."/>
        </authorList>
    </citation>
    <scope>NUCLEOTIDE SEQUENCE [LARGE SCALE GENOMIC DNA]</scope>
</reference>
<evidence type="ECO:0000313" key="2">
    <source>
        <dbReference type="Proteomes" id="UP001497392"/>
    </source>
</evidence>
<organism evidence="1 2">
    <name type="scientific">Coccomyxa viridis</name>
    <dbReference type="NCBI Taxonomy" id="1274662"/>
    <lineage>
        <taxon>Eukaryota</taxon>
        <taxon>Viridiplantae</taxon>
        <taxon>Chlorophyta</taxon>
        <taxon>core chlorophytes</taxon>
        <taxon>Trebouxiophyceae</taxon>
        <taxon>Trebouxiophyceae incertae sedis</taxon>
        <taxon>Coccomyxaceae</taxon>
        <taxon>Coccomyxa</taxon>
    </lineage>
</organism>
<protein>
    <submittedName>
        <fullName evidence="1">G10072 protein</fullName>
    </submittedName>
</protein>
<dbReference type="Proteomes" id="UP001497392">
    <property type="component" value="Unassembled WGS sequence"/>
</dbReference>
<evidence type="ECO:0000313" key="1">
    <source>
        <dbReference type="EMBL" id="CAL5227159.1"/>
    </source>
</evidence>